<evidence type="ECO:0000256" key="4">
    <source>
        <dbReference type="ARBA" id="ARBA00023163"/>
    </source>
</evidence>
<dbReference type="Gene3D" id="2.40.320.10">
    <property type="entry name" value="Hypothetical Protein Pfu-838710-001"/>
    <property type="match status" value="1"/>
</dbReference>
<keyword evidence="3 6" id="KW-0805">Transcription regulation</keyword>
<sequence length="255" mass="28737">MEDLDDSAKASLGHSSGALARSALRSATRRNKHGASASVLIYNGATPLEVRLEEDEEDIDLTEYLLQGSVLDSSKDVLIHRLRGLADNVDEQVETFQDRERVLTLGPVSGQTLTLYVRQAMDVRPGMDQSDTPWTMRYIGQPELGDKSRPTVLRNSIDVGCTPNVLEFLSEMGFKQDYEFMCKGLMFRKGRMKILVYKVYKNKTADNWEPLSMSHVVELSVLAPQGHDAVAEDVRNFAEQLKPLVQLEKTDYRRL</sequence>
<dbReference type="GO" id="GO:0006369">
    <property type="term" value="P:termination of RNA polymerase II transcription"/>
    <property type="evidence" value="ECO:0007669"/>
    <property type="project" value="TreeGrafter"/>
</dbReference>
<dbReference type="OrthoDB" id="10018982at2759"/>
<dbReference type="GO" id="GO:0070847">
    <property type="term" value="C:core mediator complex"/>
    <property type="evidence" value="ECO:0007669"/>
    <property type="project" value="TreeGrafter"/>
</dbReference>
<dbReference type="EMBL" id="VIIS01001652">
    <property type="protein sequence ID" value="KAF0294881.1"/>
    <property type="molecule type" value="Genomic_DNA"/>
</dbReference>
<evidence type="ECO:0000256" key="5">
    <source>
        <dbReference type="ARBA" id="ARBA00023242"/>
    </source>
</evidence>
<comment type="caution">
    <text evidence="7">The sequence shown here is derived from an EMBL/GenBank/DDBJ whole genome shotgun (WGS) entry which is preliminary data.</text>
</comment>
<dbReference type="GO" id="GO:0006357">
    <property type="term" value="P:regulation of transcription by RNA polymerase II"/>
    <property type="evidence" value="ECO:0007669"/>
    <property type="project" value="InterPro"/>
</dbReference>
<comment type="subunit">
    <text evidence="6">Component of the Mediator complex.</text>
</comment>
<dbReference type="InterPro" id="IPR019095">
    <property type="entry name" value="Mediator_Med18"/>
</dbReference>
<keyword evidence="4 6" id="KW-0804">Transcription</keyword>
<keyword evidence="8" id="KW-1185">Reference proteome</keyword>
<dbReference type="Pfam" id="PF09637">
    <property type="entry name" value="Med18"/>
    <property type="match status" value="1"/>
</dbReference>
<evidence type="ECO:0000313" key="8">
    <source>
        <dbReference type="Proteomes" id="UP000440578"/>
    </source>
</evidence>
<evidence type="ECO:0000256" key="2">
    <source>
        <dbReference type="ARBA" id="ARBA00009814"/>
    </source>
</evidence>
<comment type="subcellular location">
    <subcellularLocation>
        <location evidence="1 6">Nucleus</location>
    </subcellularLocation>
</comment>
<evidence type="ECO:0000256" key="1">
    <source>
        <dbReference type="ARBA" id="ARBA00004123"/>
    </source>
</evidence>
<organism evidence="7 8">
    <name type="scientific">Amphibalanus amphitrite</name>
    <name type="common">Striped barnacle</name>
    <name type="synonym">Balanus amphitrite</name>
    <dbReference type="NCBI Taxonomy" id="1232801"/>
    <lineage>
        <taxon>Eukaryota</taxon>
        <taxon>Metazoa</taxon>
        <taxon>Ecdysozoa</taxon>
        <taxon>Arthropoda</taxon>
        <taxon>Crustacea</taxon>
        <taxon>Multicrustacea</taxon>
        <taxon>Cirripedia</taxon>
        <taxon>Thoracica</taxon>
        <taxon>Thoracicalcarea</taxon>
        <taxon>Balanomorpha</taxon>
        <taxon>Balanoidea</taxon>
        <taxon>Balanidae</taxon>
        <taxon>Amphibalaninae</taxon>
        <taxon>Amphibalanus</taxon>
    </lineage>
</organism>
<dbReference type="PANTHER" id="PTHR13321">
    <property type="entry name" value="MEDIATOR OF RNA POLYMERASE II TRANSCRIPTION, SUBUNIT 18"/>
    <property type="match status" value="1"/>
</dbReference>
<gene>
    <name evidence="7" type="primary">MED18_0</name>
    <name evidence="6" type="synonym">MED18</name>
    <name evidence="7" type="ORF">FJT64_007515</name>
</gene>
<comment type="similarity">
    <text evidence="2 6">Belongs to the Mediator complex subunit 18 family.</text>
</comment>
<keyword evidence="5 6" id="KW-0539">Nucleus</keyword>
<dbReference type="Proteomes" id="UP000440578">
    <property type="component" value="Unassembled WGS sequence"/>
</dbReference>
<reference evidence="7 8" key="1">
    <citation type="submission" date="2019-07" db="EMBL/GenBank/DDBJ databases">
        <title>Draft genome assembly of a fouling barnacle, Amphibalanus amphitrite (Darwin, 1854): The first reference genome for Thecostraca.</title>
        <authorList>
            <person name="Kim W."/>
        </authorList>
    </citation>
    <scope>NUCLEOTIDE SEQUENCE [LARGE SCALE GENOMIC DNA]</scope>
    <source>
        <strain evidence="7">SNU_AA5</strain>
        <tissue evidence="7">Soma without cirri and trophi</tissue>
    </source>
</reference>
<evidence type="ECO:0000256" key="3">
    <source>
        <dbReference type="ARBA" id="ARBA00023015"/>
    </source>
</evidence>
<keyword evidence="6" id="KW-0010">Activator</keyword>
<evidence type="ECO:0000313" key="7">
    <source>
        <dbReference type="EMBL" id="KAF0294881.1"/>
    </source>
</evidence>
<dbReference type="AlphaFoldDB" id="A0A6A4VZF6"/>
<dbReference type="GO" id="GO:0003712">
    <property type="term" value="F:transcription coregulator activity"/>
    <property type="evidence" value="ECO:0007669"/>
    <property type="project" value="InterPro"/>
</dbReference>
<accession>A0A6A4VZF6</accession>
<proteinExistence type="inferred from homology"/>
<dbReference type="GO" id="GO:0016592">
    <property type="term" value="C:mediator complex"/>
    <property type="evidence" value="ECO:0007669"/>
    <property type="project" value="InterPro"/>
</dbReference>
<dbReference type="PANTHER" id="PTHR13321:SF2">
    <property type="entry name" value="MEDIATOR OF RNA POLYMERASE II TRANSCRIPTION SUBUNIT 18"/>
    <property type="match status" value="1"/>
</dbReference>
<evidence type="ECO:0000256" key="6">
    <source>
        <dbReference type="RuleBase" id="RU364150"/>
    </source>
</evidence>
<protein>
    <recommendedName>
        <fullName evidence="6">Mediator of RNA polymerase II transcription subunit 18</fullName>
    </recommendedName>
    <alternativeName>
        <fullName evidence="6">Mediator complex subunit 18</fullName>
    </alternativeName>
</protein>
<comment type="function">
    <text evidence="6">Component of the Mediator complex, a coactivator involved in the regulated transcription of nearly all RNA polymerase II-dependent genes. Mediator functions as a bridge to convey information from gene-specific regulatory proteins to the basal RNA polymerase II transcription machinery. Mediator is recruited to promoters by direct interactions with regulatory proteins and serves as a scaffold for the assembly of a functional preinitiation complex with RNA polymerase II and the general transcription factors.</text>
</comment>
<name>A0A6A4VZF6_AMPAM</name>